<name>A0AAV2K975_KNICA</name>
<dbReference type="AlphaFoldDB" id="A0AAV2K975"/>
<dbReference type="EMBL" id="OZ035839">
    <property type="protein sequence ID" value="CAL1586483.1"/>
    <property type="molecule type" value="Genomic_DNA"/>
</dbReference>
<reference evidence="1 2" key="1">
    <citation type="submission" date="2024-04" db="EMBL/GenBank/DDBJ databases">
        <authorList>
            <person name="Waldvogel A.-M."/>
            <person name="Schoenle A."/>
        </authorList>
    </citation>
    <scope>NUCLEOTIDE SEQUENCE [LARGE SCALE GENOMIC DNA]</scope>
</reference>
<proteinExistence type="predicted"/>
<dbReference type="Proteomes" id="UP001497482">
    <property type="component" value="Chromosome 17"/>
</dbReference>
<accession>A0AAV2K975</accession>
<sequence length="106" mass="12271">MCDHRLPSDSSSIGLFLNGFLQDPRMYDQVYRYLDLPGQLKAIDRPYEPEKVPRAPHDRKKEWQKLALGAELAQNVLDDRHREANGSAGFHDNRTCRCERIQTMTA</sequence>
<evidence type="ECO:0000313" key="1">
    <source>
        <dbReference type="EMBL" id="CAL1586483.1"/>
    </source>
</evidence>
<protein>
    <submittedName>
        <fullName evidence="1">Uncharacterized protein</fullName>
    </submittedName>
</protein>
<evidence type="ECO:0000313" key="2">
    <source>
        <dbReference type="Proteomes" id="UP001497482"/>
    </source>
</evidence>
<keyword evidence="2" id="KW-1185">Reference proteome</keyword>
<gene>
    <name evidence="1" type="ORF">KC01_LOCUS16536</name>
</gene>
<organism evidence="1 2">
    <name type="scientific">Knipowitschia caucasica</name>
    <name type="common">Caucasian dwarf goby</name>
    <name type="synonym">Pomatoschistus caucasicus</name>
    <dbReference type="NCBI Taxonomy" id="637954"/>
    <lineage>
        <taxon>Eukaryota</taxon>
        <taxon>Metazoa</taxon>
        <taxon>Chordata</taxon>
        <taxon>Craniata</taxon>
        <taxon>Vertebrata</taxon>
        <taxon>Euteleostomi</taxon>
        <taxon>Actinopterygii</taxon>
        <taxon>Neopterygii</taxon>
        <taxon>Teleostei</taxon>
        <taxon>Neoteleostei</taxon>
        <taxon>Acanthomorphata</taxon>
        <taxon>Gobiaria</taxon>
        <taxon>Gobiiformes</taxon>
        <taxon>Gobioidei</taxon>
        <taxon>Gobiidae</taxon>
        <taxon>Gobiinae</taxon>
        <taxon>Knipowitschia</taxon>
    </lineage>
</organism>